<feature type="transmembrane region" description="Helical" evidence="5">
    <location>
        <begin position="7"/>
        <end position="26"/>
    </location>
</feature>
<feature type="transmembrane region" description="Helical" evidence="5">
    <location>
        <begin position="48"/>
        <end position="69"/>
    </location>
</feature>
<dbReference type="GO" id="GO:0016740">
    <property type="term" value="F:transferase activity"/>
    <property type="evidence" value="ECO:0007669"/>
    <property type="project" value="UniProtKB-ARBA"/>
</dbReference>
<organism evidence="6 7">
    <name type="scientific">Neisseria weaveri</name>
    <dbReference type="NCBI Taxonomy" id="28091"/>
    <lineage>
        <taxon>Bacteria</taxon>
        <taxon>Pseudomonadati</taxon>
        <taxon>Pseudomonadota</taxon>
        <taxon>Betaproteobacteria</taxon>
        <taxon>Neisseriales</taxon>
        <taxon>Neisseriaceae</taxon>
        <taxon>Neisseria</taxon>
    </lineage>
</organism>
<feature type="transmembrane region" description="Helical" evidence="5">
    <location>
        <begin position="139"/>
        <end position="170"/>
    </location>
</feature>
<feature type="transmembrane region" description="Helical" evidence="5">
    <location>
        <begin position="81"/>
        <end position="105"/>
    </location>
</feature>
<dbReference type="OrthoDB" id="9811969at2"/>
<dbReference type="KEGG" id="nwe:SAMEA3174300_1435"/>
<evidence type="ECO:0000313" key="6">
    <source>
        <dbReference type="EMBL" id="VEJ50663.1"/>
    </source>
</evidence>
<evidence type="ECO:0000256" key="2">
    <source>
        <dbReference type="ARBA" id="ARBA00022692"/>
    </source>
</evidence>
<evidence type="ECO:0000256" key="5">
    <source>
        <dbReference type="SAM" id="Phobius"/>
    </source>
</evidence>
<evidence type="ECO:0000313" key="7">
    <source>
        <dbReference type="Proteomes" id="UP000272771"/>
    </source>
</evidence>
<reference evidence="6 7" key="1">
    <citation type="submission" date="2018-12" db="EMBL/GenBank/DDBJ databases">
        <authorList>
            <consortium name="Pathogen Informatics"/>
        </authorList>
    </citation>
    <scope>NUCLEOTIDE SEQUENCE [LARGE SCALE GENOMIC DNA]</scope>
    <source>
        <strain evidence="6 7">NCTC12742</strain>
    </source>
</reference>
<dbReference type="Pfam" id="PF04191">
    <property type="entry name" value="PEMT"/>
    <property type="match status" value="1"/>
</dbReference>
<comment type="subcellular location">
    <subcellularLocation>
        <location evidence="1">Endomembrane system</location>
        <topology evidence="1">Multi-pass membrane protein</topology>
    </subcellularLocation>
</comment>
<dbReference type="Gene3D" id="1.20.120.1630">
    <property type="match status" value="1"/>
</dbReference>
<protein>
    <recommendedName>
        <fullName evidence="8">Isoprenylcysteine carboxylmethyltransferase family protein</fullName>
    </recommendedName>
</protein>
<keyword evidence="3 5" id="KW-1133">Transmembrane helix</keyword>
<keyword evidence="7" id="KW-1185">Reference proteome</keyword>
<dbReference type="RefSeq" id="WP_004282592.1">
    <property type="nucleotide sequence ID" value="NZ_CAUJRG010000002.1"/>
</dbReference>
<sequence>MEKGLKIYLLLYLTVYFLVVFLWPAYRLYRRTGINPITFDQADTAHNYIGRVMKCILVLSAGMVLLFVFGEEGYRYLIPIAYFTSGVWTVLGLIMVHTALVWIVVSQYQMGDSWRIGIDRDSMSELVTRGVFSLSRNPIFLGMIMTMAGLFLILPNALSFCLAVVAYVLIQIQIRLEEAFLEERYGGQYRSYQALTPRLVVMPGCRR</sequence>
<keyword evidence="2 5" id="KW-0812">Transmembrane</keyword>
<evidence type="ECO:0000256" key="3">
    <source>
        <dbReference type="ARBA" id="ARBA00022989"/>
    </source>
</evidence>
<evidence type="ECO:0000256" key="4">
    <source>
        <dbReference type="ARBA" id="ARBA00023136"/>
    </source>
</evidence>
<dbReference type="GO" id="GO:0012505">
    <property type="term" value="C:endomembrane system"/>
    <property type="evidence" value="ECO:0007669"/>
    <property type="project" value="UniProtKB-SubCell"/>
</dbReference>
<dbReference type="EMBL" id="LR134533">
    <property type="protein sequence ID" value="VEJ50663.1"/>
    <property type="molecule type" value="Genomic_DNA"/>
</dbReference>
<dbReference type="PANTHER" id="PTHR12714">
    <property type="entry name" value="PROTEIN-S ISOPRENYLCYSTEINE O-METHYLTRANSFERASE"/>
    <property type="match status" value="1"/>
</dbReference>
<dbReference type="InterPro" id="IPR007318">
    <property type="entry name" value="Phopholipid_MeTrfase"/>
</dbReference>
<evidence type="ECO:0000256" key="1">
    <source>
        <dbReference type="ARBA" id="ARBA00004127"/>
    </source>
</evidence>
<proteinExistence type="predicted"/>
<evidence type="ECO:0008006" key="8">
    <source>
        <dbReference type="Google" id="ProtNLM"/>
    </source>
</evidence>
<keyword evidence="4 5" id="KW-0472">Membrane</keyword>
<dbReference type="PANTHER" id="PTHR12714:SF9">
    <property type="entry name" value="PROTEIN-S-ISOPRENYLCYSTEINE O-METHYLTRANSFERASE"/>
    <property type="match status" value="1"/>
</dbReference>
<gene>
    <name evidence="6" type="ORF">NCTC12742_00810</name>
</gene>
<accession>A0A3S5B3Y9</accession>
<name>A0A3S5B3Y9_9NEIS</name>
<dbReference type="AlphaFoldDB" id="A0A3S5B3Y9"/>
<dbReference type="Proteomes" id="UP000272771">
    <property type="component" value="Chromosome"/>
</dbReference>